<dbReference type="RefSeq" id="WP_275846894.1">
    <property type="nucleotide sequence ID" value="NZ_CP135996.1"/>
</dbReference>
<keyword evidence="3" id="KW-0489">Methyltransferase</keyword>
<keyword evidence="4" id="KW-1185">Reference proteome</keyword>
<dbReference type="PANTHER" id="PTHR44068:SF1">
    <property type="entry name" value="HYPOTHETICAL LOC100005854"/>
    <property type="match status" value="1"/>
</dbReference>
<dbReference type="GO" id="GO:0003838">
    <property type="term" value="F:sterol 24-C-methyltransferase activity"/>
    <property type="evidence" value="ECO:0007669"/>
    <property type="project" value="TreeGrafter"/>
</dbReference>
<dbReference type="KEGG" id="carl:PXC00_11615"/>
<gene>
    <name evidence="3" type="ORF">PXC00_11615</name>
</gene>
<dbReference type="InterPro" id="IPR050447">
    <property type="entry name" value="Erg6_SMT_methyltransf"/>
</dbReference>
<organism evidence="3 4">
    <name type="scientific">Caproicibacterium argilliputei</name>
    <dbReference type="NCBI Taxonomy" id="3030016"/>
    <lineage>
        <taxon>Bacteria</taxon>
        <taxon>Bacillati</taxon>
        <taxon>Bacillota</taxon>
        <taxon>Clostridia</taxon>
        <taxon>Eubacteriales</taxon>
        <taxon>Oscillospiraceae</taxon>
        <taxon>Caproicibacterium</taxon>
    </lineage>
</organism>
<dbReference type="AlphaFoldDB" id="A0AA97H0W7"/>
<feature type="domain" description="Methyltransferase" evidence="2">
    <location>
        <begin position="45"/>
        <end position="169"/>
    </location>
</feature>
<evidence type="ECO:0000313" key="4">
    <source>
        <dbReference type="Proteomes" id="UP001300604"/>
    </source>
</evidence>
<reference evidence="3" key="2">
    <citation type="submission" date="2024-06" db="EMBL/GenBank/DDBJ databases">
        <title>Caproicibacterium argilliputei sp. nov, a novel caproic acid producing anaerobic bacterium isolated from pit mud.</title>
        <authorList>
            <person name="Xia S."/>
        </authorList>
    </citation>
    <scope>NUCLEOTIDE SEQUENCE</scope>
    <source>
        <strain evidence="3">ZCY20-5</strain>
    </source>
</reference>
<dbReference type="Proteomes" id="UP001300604">
    <property type="component" value="Chromosome"/>
</dbReference>
<evidence type="ECO:0000256" key="1">
    <source>
        <dbReference type="ARBA" id="ARBA00022679"/>
    </source>
</evidence>
<keyword evidence="1 3" id="KW-0808">Transferase</keyword>
<dbReference type="InterPro" id="IPR025714">
    <property type="entry name" value="Methyltranfer_dom"/>
</dbReference>
<dbReference type="GO" id="GO:0032259">
    <property type="term" value="P:methylation"/>
    <property type="evidence" value="ECO:0007669"/>
    <property type="project" value="UniProtKB-KW"/>
</dbReference>
<dbReference type="CDD" id="cd02440">
    <property type="entry name" value="AdoMet_MTases"/>
    <property type="match status" value="1"/>
</dbReference>
<dbReference type="InterPro" id="IPR029063">
    <property type="entry name" value="SAM-dependent_MTases_sf"/>
</dbReference>
<evidence type="ECO:0000259" key="2">
    <source>
        <dbReference type="Pfam" id="PF13847"/>
    </source>
</evidence>
<dbReference type="EMBL" id="CP135996">
    <property type="protein sequence ID" value="WOC31828.1"/>
    <property type="molecule type" value="Genomic_DNA"/>
</dbReference>
<proteinExistence type="predicted"/>
<accession>A0AA97H0W7</accession>
<dbReference type="Gene3D" id="3.40.50.150">
    <property type="entry name" value="Vaccinia Virus protein VP39"/>
    <property type="match status" value="1"/>
</dbReference>
<dbReference type="SUPFAM" id="SSF53335">
    <property type="entry name" value="S-adenosyl-L-methionine-dependent methyltransferases"/>
    <property type="match status" value="1"/>
</dbReference>
<name>A0AA97H0W7_9FIRM</name>
<dbReference type="EC" id="2.1.-.-" evidence="3"/>
<dbReference type="Pfam" id="PF13847">
    <property type="entry name" value="Methyltransf_31"/>
    <property type="match status" value="1"/>
</dbReference>
<sequence length="210" mass="23549">MEEVERKPYEQYRSPQGKTGREILALMNEKHYRLTTWGLGKIKIKPDDTILDIGCGGGRTVARLAKAASRGAVYGIDHAEESILYATAHNREAVRAGKVSILKADADDLPFLRGTFDKVTAVETTYFWPDLLKCFGQVFHVLKPGGTFLIVNEAYEDPAFAERNAALKQDGNLRLFTPEQVKKLLHAAGFSRVSIYLEEDQNWICCKAQK</sequence>
<protein>
    <submittedName>
        <fullName evidence="3">Class I SAM-dependent methyltransferase</fullName>
        <ecNumber evidence="3">2.1.-.-</ecNumber>
    </submittedName>
</protein>
<reference evidence="3" key="1">
    <citation type="submission" date="2023-09" db="EMBL/GenBank/DDBJ databases">
        <authorList>
            <person name="Zeng C."/>
        </authorList>
    </citation>
    <scope>NUCLEOTIDE SEQUENCE</scope>
    <source>
        <strain evidence="3">ZCY20-5</strain>
    </source>
</reference>
<dbReference type="GO" id="GO:0016126">
    <property type="term" value="P:sterol biosynthetic process"/>
    <property type="evidence" value="ECO:0007669"/>
    <property type="project" value="TreeGrafter"/>
</dbReference>
<dbReference type="PANTHER" id="PTHR44068">
    <property type="entry name" value="ZGC:194242"/>
    <property type="match status" value="1"/>
</dbReference>
<evidence type="ECO:0000313" key="3">
    <source>
        <dbReference type="EMBL" id="WOC31828.1"/>
    </source>
</evidence>